<dbReference type="Proteomes" id="UP001597493">
    <property type="component" value="Unassembled WGS sequence"/>
</dbReference>
<evidence type="ECO:0000313" key="1">
    <source>
        <dbReference type="EMBL" id="MFD2659776.1"/>
    </source>
</evidence>
<evidence type="ECO:0000313" key="2">
    <source>
        <dbReference type="Proteomes" id="UP001597493"/>
    </source>
</evidence>
<accession>A0ABW5QTQ0</accession>
<evidence type="ECO:0008006" key="3">
    <source>
        <dbReference type="Google" id="ProtNLM"/>
    </source>
</evidence>
<sequence>MNPNLNLTLWMTEFLRSSDQDKKALILEAKQTSNGALLESIRFHLDLRDKLHLFHS</sequence>
<comment type="caution">
    <text evidence="1">The sequence shown here is derived from an EMBL/GenBank/DDBJ whole genome shotgun (WGS) entry which is preliminary data.</text>
</comment>
<reference evidence="2" key="1">
    <citation type="journal article" date="2019" name="Int. J. Syst. Evol. Microbiol.">
        <title>The Global Catalogue of Microorganisms (GCM) 10K type strain sequencing project: providing services to taxonomists for standard genome sequencing and annotation.</title>
        <authorList>
            <consortium name="The Broad Institute Genomics Platform"/>
            <consortium name="The Broad Institute Genome Sequencing Center for Infectious Disease"/>
            <person name="Wu L."/>
            <person name="Ma J."/>
        </authorList>
    </citation>
    <scope>NUCLEOTIDE SEQUENCE [LARGE SCALE GENOMIC DNA]</scope>
    <source>
        <strain evidence="2">TISTR 1827</strain>
    </source>
</reference>
<dbReference type="EMBL" id="JBHUMY010000006">
    <property type="protein sequence ID" value="MFD2659776.1"/>
    <property type="molecule type" value="Genomic_DNA"/>
</dbReference>
<proteinExistence type="predicted"/>
<organism evidence="1 2">
    <name type="scientific">Paenibacillus thailandensis</name>
    <dbReference type="NCBI Taxonomy" id="393250"/>
    <lineage>
        <taxon>Bacteria</taxon>
        <taxon>Bacillati</taxon>
        <taxon>Bacillota</taxon>
        <taxon>Bacilli</taxon>
        <taxon>Bacillales</taxon>
        <taxon>Paenibacillaceae</taxon>
        <taxon>Paenibacillus</taxon>
    </lineage>
</organism>
<keyword evidence="2" id="KW-1185">Reference proteome</keyword>
<name>A0ABW5QTQ0_9BACL</name>
<protein>
    <recommendedName>
        <fullName evidence="3">IDEAL domain-containing protein</fullName>
    </recommendedName>
</protein>
<dbReference type="RefSeq" id="WP_379270460.1">
    <property type="nucleotide sequence ID" value="NZ_JBHUGT010000023.1"/>
</dbReference>
<gene>
    <name evidence="1" type="ORF">ACFSW5_05780</name>
</gene>